<name>A0ABU0HD14_9HYPH</name>
<dbReference type="Gene3D" id="2.30.30.60">
    <property type="match status" value="1"/>
</dbReference>
<feature type="transmembrane region" description="Helical" evidence="8">
    <location>
        <begin position="532"/>
        <end position="553"/>
    </location>
</feature>
<dbReference type="Pfam" id="PF21082">
    <property type="entry name" value="MS_channel_3rd"/>
    <property type="match status" value="1"/>
</dbReference>
<keyword evidence="13" id="KW-1185">Reference proteome</keyword>
<gene>
    <name evidence="12" type="ORF">QO014_004625</name>
</gene>
<feature type="chain" id="PRO_5045566435" evidence="9">
    <location>
        <begin position="21"/>
        <end position="835"/>
    </location>
</feature>
<keyword evidence="3" id="KW-1003">Cell membrane</keyword>
<feature type="transmembrane region" description="Helical" evidence="8">
    <location>
        <begin position="420"/>
        <end position="444"/>
    </location>
</feature>
<evidence type="ECO:0000256" key="2">
    <source>
        <dbReference type="ARBA" id="ARBA00008017"/>
    </source>
</evidence>
<dbReference type="SUPFAM" id="SSF82861">
    <property type="entry name" value="Mechanosensitive channel protein MscS (YggB), transmembrane region"/>
    <property type="match status" value="1"/>
</dbReference>
<feature type="domain" description="Mechanosensitive ion channel MscS C-terminal" evidence="11">
    <location>
        <begin position="656"/>
        <end position="740"/>
    </location>
</feature>
<evidence type="ECO:0000259" key="11">
    <source>
        <dbReference type="Pfam" id="PF21082"/>
    </source>
</evidence>
<feature type="transmembrane region" description="Helical" evidence="8">
    <location>
        <begin position="495"/>
        <end position="520"/>
    </location>
</feature>
<dbReference type="SUPFAM" id="SSF50182">
    <property type="entry name" value="Sm-like ribonucleoproteins"/>
    <property type="match status" value="1"/>
</dbReference>
<comment type="caution">
    <text evidence="12">The sequence shown here is derived from an EMBL/GenBank/DDBJ whole genome shotgun (WGS) entry which is preliminary data.</text>
</comment>
<dbReference type="Gene3D" id="3.30.70.100">
    <property type="match status" value="1"/>
</dbReference>
<evidence type="ECO:0000256" key="9">
    <source>
        <dbReference type="SAM" id="SignalP"/>
    </source>
</evidence>
<reference evidence="12 13" key="1">
    <citation type="submission" date="2023-07" db="EMBL/GenBank/DDBJ databases">
        <title>Genomic Encyclopedia of Type Strains, Phase IV (KMG-IV): sequencing the most valuable type-strain genomes for metagenomic binning, comparative biology and taxonomic classification.</title>
        <authorList>
            <person name="Goeker M."/>
        </authorList>
    </citation>
    <scope>NUCLEOTIDE SEQUENCE [LARGE SCALE GENOMIC DNA]</scope>
    <source>
        <strain evidence="12 13">B6-8</strain>
    </source>
</reference>
<feature type="transmembrane region" description="Helical" evidence="8">
    <location>
        <begin position="559"/>
        <end position="579"/>
    </location>
</feature>
<accession>A0ABU0HD14</accession>
<evidence type="ECO:0000313" key="13">
    <source>
        <dbReference type="Proteomes" id="UP001241603"/>
    </source>
</evidence>
<dbReference type="InterPro" id="IPR006685">
    <property type="entry name" value="MscS_channel_2nd"/>
</dbReference>
<dbReference type="PANTHER" id="PTHR30566">
    <property type="entry name" value="YNAI-RELATED MECHANOSENSITIVE ION CHANNEL"/>
    <property type="match status" value="1"/>
</dbReference>
<keyword evidence="9" id="KW-0732">Signal</keyword>
<dbReference type="Pfam" id="PF00924">
    <property type="entry name" value="MS_channel_2nd"/>
    <property type="match status" value="1"/>
</dbReference>
<organism evidence="12 13">
    <name type="scientific">Kaistia dalseonensis</name>
    <dbReference type="NCBI Taxonomy" id="410840"/>
    <lineage>
        <taxon>Bacteria</taxon>
        <taxon>Pseudomonadati</taxon>
        <taxon>Pseudomonadota</taxon>
        <taxon>Alphaproteobacteria</taxon>
        <taxon>Hyphomicrobiales</taxon>
        <taxon>Kaistiaceae</taxon>
        <taxon>Kaistia</taxon>
    </lineage>
</organism>
<feature type="region of interest" description="Disordered" evidence="7">
    <location>
        <begin position="798"/>
        <end position="835"/>
    </location>
</feature>
<dbReference type="PANTHER" id="PTHR30566:SF5">
    <property type="entry name" value="MECHANOSENSITIVE ION CHANNEL PROTEIN 1, MITOCHONDRIAL-RELATED"/>
    <property type="match status" value="1"/>
</dbReference>
<proteinExistence type="inferred from homology"/>
<dbReference type="Gene3D" id="1.10.287.1260">
    <property type="match status" value="1"/>
</dbReference>
<evidence type="ECO:0000256" key="1">
    <source>
        <dbReference type="ARBA" id="ARBA00004651"/>
    </source>
</evidence>
<dbReference type="InterPro" id="IPR011066">
    <property type="entry name" value="MscS_channel_C_sf"/>
</dbReference>
<dbReference type="EMBL" id="JAUSVO010000007">
    <property type="protein sequence ID" value="MDQ0440212.1"/>
    <property type="molecule type" value="Genomic_DNA"/>
</dbReference>
<evidence type="ECO:0000256" key="6">
    <source>
        <dbReference type="ARBA" id="ARBA00023136"/>
    </source>
</evidence>
<dbReference type="RefSeq" id="WP_266351081.1">
    <property type="nucleotide sequence ID" value="NZ_JAPKNG010000007.1"/>
</dbReference>
<feature type="domain" description="Mechanosensitive ion channel MscS" evidence="10">
    <location>
        <begin position="582"/>
        <end position="647"/>
    </location>
</feature>
<feature type="transmembrane region" description="Helical" evidence="8">
    <location>
        <begin position="465"/>
        <end position="489"/>
    </location>
</feature>
<dbReference type="InterPro" id="IPR011014">
    <property type="entry name" value="MscS_channel_TM-2"/>
</dbReference>
<feature type="signal peptide" evidence="9">
    <location>
        <begin position="1"/>
        <end position="20"/>
    </location>
</feature>
<evidence type="ECO:0000259" key="10">
    <source>
        <dbReference type="Pfam" id="PF00924"/>
    </source>
</evidence>
<evidence type="ECO:0000313" key="12">
    <source>
        <dbReference type="EMBL" id="MDQ0440212.1"/>
    </source>
</evidence>
<protein>
    <submittedName>
        <fullName evidence="12">Small-conductance mechanosensitive channel</fullName>
    </submittedName>
</protein>
<dbReference type="InterPro" id="IPR049278">
    <property type="entry name" value="MS_channel_C"/>
</dbReference>
<keyword evidence="4 8" id="KW-0812">Transmembrane</keyword>
<evidence type="ECO:0000256" key="3">
    <source>
        <dbReference type="ARBA" id="ARBA00022475"/>
    </source>
</evidence>
<keyword evidence="6 8" id="KW-0472">Membrane</keyword>
<dbReference type="Proteomes" id="UP001241603">
    <property type="component" value="Unassembled WGS sequence"/>
</dbReference>
<sequence length="835" mass="92181">MTLLILLLAAILLSVSSAFGQATVDWTGTWGTKWRGGSAELVLKQVGDQVTGRYEAYNGRVEAKASGSQLVGRWIEDGQSGDFIFGMSPDGVSFMGRYSGMTGEWWTGVRTDATAYRSVVINQSDPMSTLASYIKAMNESGADQIERADGGAMALTSKAASVIDLSDANLVGWSAVDYTQQYFSVIDKLTFHLRDLPHDAIVPDEVTATLEQFDTNVTFDVTFRRRDGRWYIVGPPLATLQAKRLELAAARGQPVDAVVAPANLRTPRDTFKMLFGGVVDHGVDQTLTTLDLRNFSAAVRADEAALLVRYLTRVIDRVGYTYWQEIPDDPKSTTPFVFMEHPAGDIVVGPVETDDGVKWQFTQETLNNIRALYAAVEEMPVAPELLPLVKDDPYFTARAFAHSISPGLLKRIGPIERWQWISLALAGVTAIVLGHIVSAVIFFVAHWRGFGRNVERSALSRLLAWSIRSIVFGFVLIFAMRVLGLPAVIATPIKALAWTAVVLGAVPIFWFWIGGVADIYRGHFVSPGYHETLISLLTGLARVALIVIAFLLLAEVLAIPYQGVIAGLGIGGLAVALAAQPTLQNFLSGLTLYADRPVSVGDFCKFGDKQGTIEHIGMRSTRIRSPDRTVISVPNSDFASMQLENFARRDRIRLSTTLQVRYETTADQLRYVLAELNKLLISHPRIAEDPRRVRFVAFGAFSLDIEILAYILTKDNAEFLAIREDLYLRMMSLLDEAGVQLAFPARIEYSAEDLPIDDEKRQAAEAKVRIWREENRLPFPDFDKAEKAALSNRLVYPPEGSSQTHVAEPELPLDEPVAPARKRGWSIGRPKPAHP</sequence>
<dbReference type="InterPro" id="IPR010920">
    <property type="entry name" value="LSM_dom_sf"/>
</dbReference>
<evidence type="ECO:0000256" key="8">
    <source>
        <dbReference type="SAM" id="Phobius"/>
    </source>
</evidence>
<evidence type="ECO:0000256" key="5">
    <source>
        <dbReference type="ARBA" id="ARBA00022989"/>
    </source>
</evidence>
<dbReference type="InterPro" id="IPR023408">
    <property type="entry name" value="MscS_beta-dom_sf"/>
</dbReference>
<comment type="similarity">
    <text evidence="2">Belongs to the MscS (TC 1.A.23) family.</text>
</comment>
<dbReference type="SUPFAM" id="SSF82689">
    <property type="entry name" value="Mechanosensitive channel protein MscS (YggB), C-terminal domain"/>
    <property type="match status" value="1"/>
</dbReference>
<evidence type="ECO:0000256" key="4">
    <source>
        <dbReference type="ARBA" id="ARBA00022692"/>
    </source>
</evidence>
<comment type="subcellular location">
    <subcellularLocation>
        <location evidence="1">Cell membrane</location>
        <topology evidence="1">Multi-pass membrane protein</topology>
    </subcellularLocation>
</comment>
<evidence type="ECO:0000256" key="7">
    <source>
        <dbReference type="SAM" id="MobiDB-lite"/>
    </source>
</evidence>
<keyword evidence="5 8" id="KW-1133">Transmembrane helix</keyword>